<reference evidence="2 3" key="1">
    <citation type="journal article" date="2010" name="Stand. Genomic Sci.">
        <title>Complete genome sequence of Nocardiopsis dassonvillei type strain (IMRU 509).</title>
        <authorList>
            <person name="Sun H."/>
            <person name="Lapidus A."/>
            <person name="Nolan M."/>
            <person name="Lucas S."/>
            <person name="Del Rio T.G."/>
            <person name="Tice H."/>
            <person name="Cheng J.F."/>
            <person name="Tapia R."/>
            <person name="Han C."/>
            <person name="Goodwin L."/>
            <person name="Pitluck S."/>
            <person name="Pagani I."/>
            <person name="Ivanova N."/>
            <person name="Mavromatis K."/>
            <person name="Mikhailova N."/>
            <person name="Pati A."/>
            <person name="Chen A."/>
            <person name="Palaniappan K."/>
            <person name="Land M."/>
            <person name="Hauser L."/>
            <person name="Chang Y.J."/>
            <person name="Jeffries C.D."/>
            <person name="Djao O.D."/>
            <person name="Rohde M."/>
            <person name="Sikorski J."/>
            <person name="Goker M."/>
            <person name="Woyke T."/>
            <person name="Bristow J."/>
            <person name="Eisen J.A."/>
            <person name="Markowitz V."/>
            <person name="Hugenholtz P."/>
            <person name="Kyrpides N.C."/>
            <person name="Klenk H.P."/>
        </authorList>
    </citation>
    <scope>NUCLEOTIDE SEQUENCE [LARGE SCALE GENOMIC DNA]</scope>
    <source>
        <strain evidence="3">ATCC 23218 / DSM 43111 / CIP 107115 / JCM 7437 / KCTC 9190 / NBRC 14626 / NCTC 10488 / NRRL B-5397 / IMRU 509</strain>
    </source>
</reference>
<dbReference type="HOGENOM" id="CLU_2586180_0_0_11"/>
<keyword evidence="3" id="KW-1185">Reference proteome</keyword>
<dbReference type="AlphaFoldDB" id="D7AVQ4"/>
<dbReference type="EMBL" id="CP002040">
    <property type="protein sequence ID" value="ADH67743.1"/>
    <property type="molecule type" value="Genomic_DNA"/>
</dbReference>
<protein>
    <submittedName>
        <fullName evidence="2">Uncharacterized protein</fullName>
    </submittedName>
</protein>
<sequence>MWRLRTVGMAFPGYEELPRPHQVKSGGGDPPGLPLRDVDGLTGPAAPIPGHRVVRLRQDQRGKEPVWAETDEAAPPASRT</sequence>
<name>D7AVQ4_NOCDD</name>
<accession>D7AVQ4</accession>
<evidence type="ECO:0000256" key="1">
    <source>
        <dbReference type="SAM" id="MobiDB-lite"/>
    </source>
</evidence>
<proteinExistence type="predicted"/>
<evidence type="ECO:0000313" key="3">
    <source>
        <dbReference type="Proteomes" id="UP000002219"/>
    </source>
</evidence>
<dbReference type="Proteomes" id="UP000002219">
    <property type="component" value="Chromosome 1"/>
</dbReference>
<gene>
    <name evidence="2" type="ordered locus">Ndas_2321</name>
</gene>
<dbReference type="KEGG" id="nda:Ndas_2321"/>
<feature type="region of interest" description="Disordered" evidence="1">
    <location>
        <begin position="15"/>
        <end position="80"/>
    </location>
</feature>
<organism evidence="2 3">
    <name type="scientific">Nocardiopsis dassonvillei (strain ATCC 23218 / DSM 43111 / CIP 107115 / JCM 7437 / KCTC 9190 / NBRC 14626 / NCTC 10488 / NRRL B-5397 / IMRU 509)</name>
    <name type="common">Actinomadura dassonvillei</name>
    <dbReference type="NCBI Taxonomy" id="446468"/>
    <lineage>
        <taxon>Bacteria</taxon>
        <taxon>Bacillati</taxon>
        <taxon>Actinomycetota</taxon>
        <taxon>Actinomycetes</taxon>
        <taxon>Streptosporangiales</taxon>
        <taxon>Nocardiopsidaceae</taxon>
        <taxon>Nocardiopsis</taxon>
    </lineage>
</organism>
<feature type="compositionally biased region" description="Basic and acidic residues" evidence="1">
    <location>
        <begin position="56"/>
        <end position="66"/>
    </location>
</feature>
<evidence type="ECO:0000313" key="2">
    <source>
        <dbReference type="EMBL" id="ADH67743.1"/>
    </source>
</evidence>